<evidence type="ECO:0000313" key="1">
    <source>
        <dbReference type="EMBL" id="MBC8530311.1"/>
    </source>
</evidence>
<gene>
    <name evidence="1" type="ORF">H8696_00425</name>
</gene>
<comment type="caution">
    <text evidence="1">The sequence shown here is derived from an EMBL/GenBank/DDBJ whole genome shotgun (WGS) entry which is preliminary data.</text>
</comment>
<proteinExistence type="predicted"/>
<sequence>MQRDQAKITYLDHSGFSVETETALLIFDYYNPKPDEEGRGTVDLAEVPREKKVYIFVSHAHSDHYNKFIYELAGVRANIQYILGVGVPKGGRSAAILKPQDEFEDGTVYVKAYGSTDEGVSFLVRVDGMNLFHAGDLNWWHWRSESSLSEINEAEEAFMHEIGLIAQDRPLIDVAFFPVDPRMGQFYEAGAEHFITVFKPTLFFPMHFGGSIHNIADFYRKVKMKRVKIMPIKHRGETFLYMKQE</sequence>
<evidence type="ECO:0000313" key="2">
    <source>
        <dbReference type="Proteomes" id="UP000623172"/>
    </source>
</evidence>
<dbReference type="PANTHER" id="PTHR42967">
    <property type="entry name" value="METAL DEPENDENT HYDROLASE"/>
    <property type="match status" value="1"/>
</dbReference>
<dbReference type="EMBL" id="JACRSR010000001">
    <property type="protein sequence ID" value="MBC8530311.1"/>
    <property type="molecule type" value="Genomic_DNA"/>
</dbReference>
<name>A0A926D2I6_9FIRM</name>
<dbReference type="InterPro" id="IPR036866">
    <property type="entry name" value="RibonucZ/Hydroxyglut_hydro"/>
</dbReference>
<reference evidence="1" key="1">
    <citation type="submission" date="2020-08" db="EMBL/GenBank/DDBJ databases">
        <title>Genome public.</title>
        <authorList>
            <person name="Liu C."/>
            <person name="Sun Q."/>
        </authorList>
    </citation>
    <scope>NUCLEOTIDE SEQUENCE</scope>
    <source>
        <strain evidence="1">NSJ-53</strain>
    </source>
</reference>
<keyword evidence="2" id="KW-1185">Reference proteome</keyword>
<dbReference type="SUPFAM" id="SSF56281">
    <property type="entry name" value="Metallo-hydrolase/oxidoreductase"/>
    <property type="match status" value="1"/>
</dbReference>
<dbReference type="PANTHER" id="PTHR42967:SF1">
    <property type="entry name" value="MBL FOLD METALLO-HYDROLASE"/>
    <property type="match status" value="1"/>
</dbReference>
<dbReference type="Proteomes" id="UP000623172">
    <property type="component" value="Unassembled WGS sequence"/>
</dbReference>
<protein>
    <submittedName>
        <fullName evidence="1">MBL fold metallo-hydrolase</fullName>
    </submittedName>
</protein>
<dbReference type="Pfam" id="PF13483">
    <property type="entry name" value="Lactamase_B_3"/>
    <property type="match status" value="1"/>
</dbReference>
<organism evidence="1 2">
    <name type="scientific">Gehongia tenuis</name>
    <dbReference type="NCBI Taxonomy" id="2763655"/>
    <lineage>
        <taxon>Bacteria</taxon>
        <taxon>Bacillati</taxon>
        <taxon>Bacillota</taxon>
        <taxon>Clostridia</taxon>
        <taxon>Christensenellales</taxon>
        <taxon>Christensenellaceae</taxon>
        <taxon>Gehongia</taxon>
    </lineage>
</organism>
<dbReference type="RefSeq" id="WP_249314208.1">
    <property type="nucleotide sequence ID" value="NZ_JACRSR010000001.1"/>
</dbReference>
<accession>A0A926D2I6</accession>
<dbReference type="Gene3D" id="3.60.15.10">
    <property type="entry name" value="Ribonuclease Z/Hydroxyacylglutathione hydrolase-like"/>
    <property type="match status" value="1"/>
</dbReference>
<dbReference type="AlphaFoldDB" id="A0A926D2I6"/>